<gene>
    <name evidence="4" type="ORF">AKG39_05500</name>
</gene>
<dbReference type="Gene3D" id="1.10.10.10">
    <property type="entry name" value="Winged helix-like DNA-binding domain superfamily/Winged helix DNA-binding domain"/>
    <property type="match status" value="1"/>
</dbReference>
<evidence type="ECO:0000256" key="1">
    <source>
        <dbReference type="ARBA" id="ARBA00023015"/>
    </source>
</evidence>
<feature type="domain" description="HTH deoR-type" evidence="3">
    <location>
        <begin position="2"/>
        <end position="60"/>
    </location>
</feature>
<dbReference type="Proteomes" id="UP000036873">
    <property type="component" value="Unassembled WGS sequence"/>
</dbReference>
<dbReference type="PANTHER" id="PTHR34580">
    <property type="match status" value="1"/>
</dbReference>
<dbReference type="InterPro" id="IPR051534">
    <property type="entry name" value="CBASS_pafABC_assoc_protein"/>
</dbReference>
<dbReference type="InterPro" id="IPR026881">
    <property type="entry name" value="WYL_dom"/>
</dbReference>
<dbReference type="InterPro" id="IPR013196">
    <property type="entry name" value="HTH_11"/>
</dbReference>
<dbReference type="OrthoDB" id="9815009at2"/>
<dbReference type="RefSeq" id="WP_050739366.1">
    <property type="nucleotide sequence ID" value="NZ_LGYO01000011.1"/>
</dbReference>
<comment type="caution">
    <text evidence="4">The sequence shown here is derived from an EMBL/GenBank/DDBJ whole genome shotgun (WGS) entry which is preliminary data.</text>
</comment>
<dbReference type="PROSITE" id="PS52050">
    <property type="entry name" value="WYL"/>
    <property type="match status" value="1"/>
</dbReference>
<dbReference type="EMBL" id="LGYO01000011">
    <property type="protein sequence ID" value="KNZ42608.1"/>
    <property type="molecule type" value="Genomic_DNA"/>
</dbReference>
<accession>A0A0L6U257</accession>
<dbReference type="SUPFAM" id="SSF46785">
    <property type="entry name" value="Winged helix' DNA-binding domain"/>
    <property type="match status" value="1"/>
</dbReference>
<evidence type="ECO:0000313" key="5">
    <source>
        <dbReference type="Proteomes" id="UP000036873"/>
    </source>
</evidence>
<keyword evidence="2" id="KW-0804">Transcription</keyword>
<dbReference type="STRING" id="52689.AKG39_05500"/>
<keyword evidence="5" id="KW-1185">Reference proteome</keyword>
<evidence type="ECO:0000256" key="2">
    <source>
        <dbReference type="ARBA" id="ARBA00023163"/>
    </source>
</evidence>
<dbReference type="InterPro" id="IPR001034">
    <property type="entry name" value="DeoR_HTH"/>
</dbReference>
<dbReference type="PIRSF" id="PIRSF016838">
    <property type="entry name" value="PafC"/>
    <property type="match status" value="1"/>
</dbReference>
<reference evidence="5" key="1">
    <citation type="submission" date="2015-07" db="EMBL/GenBank/DDBJ databases">
        <title>Draft genome sequence of Acetobacterium bakii DSM 8293, a potential psychrophilic chemical producer through syngas fermentation.</title>
        <authorList>
            <person name="Song Y."/>
            <person name="Hwang S."/>
            <person name="Cho B.-K."/>
        </authorList>
    </citation>
    <scope>NUCLEOTIDE SEQUENCE [LARGE SCALE GENOMIC DNA]</scope>
    <source>
        <strain evidence="5">DSM 8239</strain>
    </source>
</reference>
<dbReference type="Pfam" id="PF08279">
    <property type="entry name" value="HTH_11"/>
    <property type="match status" value="1"/>
</dbReference>
<dbReference type="InterPro" id="IPR057727">
    <property type="entry name" value="WCX_dom"/>
</dbReference>
<dbReference type="AlphaFoldDB" id="A0A0L6U257"/>
<name>A0A0L6U257_9FIRM</name>
<proteinExistence type="predicted"/>
<dbReference type="Pfam" id="PF25583">
    <property type="entry name" value="WCX"/>
    <property type="match status" value="1"/>
</dbReference>
<sequence>MQINRLFEMVYILLDKKKITARELSEYFEVSQRTIYRDVDILSQAGIPLYTTKGKGGGISVLPDFVLNKSILSDNEQNEIIAALQSLNALSGSPLDPILNKMGMLFNKNNINWIDVDFSHWGSDEKEREKFKLIKNGILDKKVLGFDYYSSYGEKSTRFIEPLKLLFKGQSWYLYGYCRLKCDCRIFKITRIRNLTGTDEHFQREIPENIWKETDGGYTDKMITLVLKFDTSMAYRLFDEFLTEEITINSDKSYTVKTVRPESEWIYGYIMSFGEYVEVLEPSSIKQEMLAKHEKAIKNYL</sequence>
<organism evidence="4 5">
    <name type="scientific">Acetobacterium bakii</name>
    <dbReference type="NCBI Taxonomy" id="52689"/>
    <lineage>
        <taxon>Bacteria</taxon>
        <taxon>Bacillati</taxon>
        <taxon>Bacillota</taxon>
        <taxon>Clostridia</taxon>
        <taxon>Eubacteriales</taxon>
        <taxon>Eubacteriaceae</taxon>
        <taxon>Acetobacterium</taxon>
    </lineage>
</organism>
<dbReference type="Pfam" id="PF13280">
    <property type="entry name" value="WYL"/>
    <property type="match status" value="1"/>
</dbReference>
<protein>
    <submittedName>
        <fullName evidence="4">Transcriptional regulator</fullName>
    </submittedName>
</protein>
<keyword evidence="1" id="KW-0805">Transcription regulation</keyword>
<dbReference type="PANTHER" id="PTHR34580:SF1">
    <property type="entry name" value="PROTEIN PAFC"/>
    <property type="match status" value="1"/>
</dbReference>
<dbReference type="GO" id="GO:0003700">
    <property type="term" value="F:DNA-binding transcription factor activity"/>
    <property type="evidence" value="ECO:0007669"/>
    <property type="project" value="InterPro"/>
</dbReference>
<dbReference type="InterPro" id="IPR036390">
    <property type="entry name" value="WH_DNA-bd_sf"/>
</dbReference>
<evidence type="ECO:0000259" key="3">
    <source>
        <dbReference type="PROSITE" id="PS51000"/>
    </source>
</evidence>
<evidence type="ECO:0000313" key="4">
    <source>
        <dbReference type="EMBL" id="KNZ42608.1"/>
    </source>
</evidence>
<dbReference type="PROSITE" id="PS51000">
    <property type="entry name" value="HTH_DEOR_2"/>
    <property type="match status" value="1"/>
</dbReference>
<dbReference type="InterPro" id="IPR036388">
    <property type="entry name" value="WH-like_DNA-bd_sf"/>
</dbReference>
<dbReference type="InterPro" id="IPR028349">
    <property type="entry name" value="PafC-like"/>
</dbReference>